<dbReference type="SUPFAM" id="SSF54786">
    <property type="entry name" value="YcfA/nrd intein domain"/>
    <property type="match status" value="1"/>
</dbReference>
<evidence type="ECO:0008006" key="10">
    <source>
        <dbReference type="Google" id="ProtNLM"/>
    </source>
</evidence>
<dbReference type="InterPro" id="IPR012933">
    <property type="entry name" value="HicA_mRNA_interferase"/>
</dbReference>
<evidence type="ECO:0000313" key="8">
    <source>
        <dbReference type="EMBL" id="BBL70141.1"/>
    </source>
</evidence>
<dbReference type="Proteomes" id="UP000824988">
    <property type="component" value="Chromosome"/>
</dbReference>
<evidence type="ECO:0000256" key="4">
    <source>
        <dbReference type="ARBA" id="ARBA00022759"/>
    </source>
</evidence>
<protein>
    <recommendedName>
        <fullName evidence="10">Type II toxin-antitoxin system HicA family toxin</fullName>
    </recommendedName>
</protein>
<dbReference type="KEGG" id="moz:MoryE10_07470"/>
<gene>
    <name evidence="8" type="ORF">MoryE10_07470</name>
</gene>
<dbReference type="RefSeq" id="WP_054774036.1">
    <property type="nucleotide sequence ID" value="NZ_AP019782.1"/>
</dbReference>
<accession>A0A8D5AJK2</accession>
<evidence type="ECO:0000256" key="2">
    <source>
        <dbReference type="ARBA" id="ARBA00022649"/>
    </source>
</evidence>
<dbReference type="Pfam" id="PF07927">
    <property type="entry name" value="HicA_toxin"/>
    <property type="match status" value="1"/>
</dbReference>
<keyword evidence="6" id="KW-0694">RNA-binding</keyword>
<evidence type="ECO:0000256" key="3">
    <source>
        <dbReference type="ARBA" id="ARBA00022722"/>
    </source>
</evidence>
<keyword evidence="7" id="KW-0346">Stress response</keyword>
<keyword evidence="4" id="KW-0255">Endonuclease</keyword>
<evidence type="ECO:0000256" key="1">
    <source>
        <dbReference type="ARBA" id="ARBA00006620"/>
    </source>
</evidence>
<reference evidence="8" key="1">
    <citation type="submission" date="2019-06" db="EMBL/GenBank/DDBJ databases">
        <title>Complete genome sequence of Methylogaea oryzae strain JCM16910.</title>
        <authorList>
            <person name="Asakawa S."/>
        </authorList>
    </citation>
    <scope>NUCLEOTIDE SEQUENCE</scope>
    <source>
        <strain evidence="8">E10</strain>
    </source>
</reference>
<dbReference type="GO" id="GO:0016787">
    <property type="term" value="F:hydrolase activity"/>
    <property type="evidence" value="ECO:0007669"/>
    <property type="project" value="UniProtKB-KW"/>
</dbReference>
<keyword evidence="9" id="KW-1185">Reference proteome</keyword>
<dbReference type="InterPro" id="IPR038570">
    <property type="entry name" value="HicA_sf"/>
</dbReference>
<dbReference type="GO" id="GO:0004519">
    <property type="term" value="F:endonuclease activity"/>
    <property type="evidence" value="ECO:0007669"/>
    <property type="project" value="UniProtKB-KW"/>
</dbReference>
<keyword evidence="3" id="KW-0540">Nuclease</keyword>
<dbReference type="EMBL" id="AP019782">
    <property type="protein sequence ID" value="BBL70141.1"/>
    <property type="molecule type" value="Genomic_DNA"/>
</dbReference>
<organism evidence="8 9">
    <name type="scientific">Methylogaea oryzae</name>
    <dbReference type="NCBI Taxonomy" id="1295382"/>
    <lineage>
        <taxon>Bacteria</taxon>
        <taxon>Pseudomonadati</taxon>
        <taxon>Pseudomonadota</taxon>
        <taxon>Gammaproteobacteria</taxon>
        <taxon>Methylococcales</taxon>
        <taxon>Methylococcaceae</taxon>
        <taxon>Methylogaea</taxon>
    </lineage>
</organism>
<proteinExistence type="inferred from homology"/>
<evidence type="ECO:0000256" key="7">
    <source>
        <dbReference type="ARBA" id="ARBA00023016"/>
    </source>
</evidence>
<evidence type="ECO:0000256" key="6">
    <source>
        <dbReference type="ARBA" id="ARBA00022884"/>
    </source>
</evidence>
<dbReference type="GO" id="GO:0003729">
    <property type="term" value="F:mRNA binding"/>
    <property type="evidence" value="ECO:0007669"/>
    <property type="project" value="InterPro"/>
</dbReference>
<comment type="similarity">
    <text evidence="1">Belongs to the HicA mRNA interferase family.</text>
</comment>
<evidence type="ECO:0000256" key="5">
    <source>
        <dbReference type="ARBA" id="ARBA00022801"/>
    </source>
</evidence>
<dbReference type="Gene3D" id="3.30.920.30">
    <property type="entry name" value="Hypothetical protein"/>
    <property type="match status" value="1"/>
</dbReference>
<dbReference type="AlphaFoldDB" id="A0A8D5AJK2"/>
<evidence type="ECO:0000313" key="9">
    <source>
        <dbReference type="Proteomes" id="UP000824988"/>
    </source>
</evidence>
<name>A0A8D5AJK2_9GAMM</name>
<sequence length="68" mass="7655">MKSVSGRRFAQLLERRGWVLVRVNGSHHVYMKAGMTVRISVPIHGGQDLKIGLLKHFMNLAGIQESEL</sequence>
<keyword evidence="5" id="KW-0378">Hydrolase</keyword>
<keyword evidence="2" id="KW-1277">Toxin-antitoxin system</keyword>